<evidence type="ECO:0000313" key="5">
    <source>
        <dbReference type="EMBL" id="ERS97216.1"/>
    </source>
</evidence>
<keyword evidence="2" id="KW-0175">Coiled coil</keyword>
<dbReference type="OrthoDB" id="446635at2759"/>
<proteinExistence type="inferred from homology"/>
<dbReference type="Proteomes" id="UP000018087">
    <property type="component" value="Unassembled WGS sequence"/>
</dbReference>
<feature type="compositionally biased region" description="Acidic residues" evidence="3">
    <location>
        <begin position="34"/>
        <end position="44"/>
    </location>
</feature>
<evidence type="ECO:0000259" key="4">
    <source>
        <dbReference type="Pfam" id="PF09745"/>
    </source>
</evidence>
<feature type="compositionally biased region" description="Basic and acidic residues" evidence="3">
    <location>
        <begin position="417"/>
        <end position="429"/>
    </location>
</feature>
<dbReference type="PANTHER" id="PTHR47845:SF1">
    <property type="entry name" value="NUCLEAR SPECKLE SPLICING REGULATORY PROTEIN 1 HOMOLOG"/>
    <property type="match status" value="1"/>
</dbReference>
<keyword evidence="6" id="KW-1185">Reference proteome</keyword>
<feature type="compositionally biased region" description="Basic and acidic residues" evidence="3">
    <location>
        <begin position="237"/>
        <end position="258"/>
    </location>
</feature>
<feature type="compositionally biased region" description="Basic and acidic residues" evidence="3">
    <location>
        <begin position="447"/>
        <end position="462"/>
    </location>
</feature>
<feature type="compositionally biased region" description="Basic and acidic residues" evidence="3">
    <location>
        <begin position="195"/>
        <end position="229"/>
    </location>
</feature>
<dbReference type="eggNOG" id="KOG2117">
    <property type="taxonomic scope" value="Eukaryota"/>
</dbReference>
<dbReference type="EMBL" id="KI440848">
    <property type="protein sequence ID" value="ERS97216.1"/>
    <property type="molecule type" value="Genomic_DNA"/>
</dbReference>
<feature type="region of interest" description="Disordered" evidence="3">
    <location>
        <begin position="168"/>
        <end position="469"/>
    </location>
</feature>
<dbReference type="STRING" id="1391915.U7PQJ5"/>
<comment type="similarity">
    <text evidence="1">Belongs to the NSRP1 family.</text>
</comment>
<feature type="compositionally biased region" description="Basic and acidic residues" evidence="3">
    <location>
        <begin position="356"/>
        <end position="384"/>
    </location>
</feature>
<evidence type="ECO:0000313" key="6">
    <source>
        <dbReference type="Proteomes" id="UP000018087"/>
    </source>
</evidence>
<evidence type="ECO:0000256" key="3">
    <source>
        <dbReference type="SAM" id="MobiDB-lite"/>
    </source>
</evidence>
<evidence type="ECO:0000256" key="2">
    <source>
        <dbReference type="ARBA" id="ARBA00023054"/>
    </source>
</evidence>
<dbReference type="GO" id="GO:0000381">
    <property type="term" value="P:regulation of alternative mRNA splicing, via spliceosome"/>
    <property type="evidence" value="ECO:0007669"/>
    <property type="project" value="InterPro"/>
</dbReference>
<reference evidence="6" key="1">
    <citation type="journal article" date="2014" name="Genome Announc.">
        <title>Genome sequence of the pathogenic fungus Sporothrix schenckii (ATCC 58251).</title>
        <authorList>
            <person name="Cuomo C.A."/>
            <person name="Rodriguez-Del Valle N."/>
            <person name="Perez-Sanchez L."/>
            <person name="Abouelleil A."/>
            <person name="Goldberg J."/>
            <person name="Young S."/>
            <person name="Zeng Q."/>
            <person name="Birren B.W."/>
        </authorList>
    </citation>
    <scope>NUCLEOTIDE SEQUENCE [LARGE SCALE GENOMIC DNA]</scope>
    <source>
        <strain evidence="6">ATCC 58251 / de Perez 2211183</strain>
    </source>
</reference>
<feature type="domain" description="Nuclear speckle splicing regulatory protein 1 N-terminal" evidence="4">
    <location>
        <begin position="142"/>
        <end position="261"/>
    </location>
</feature>
<name>U7PQJ5_SPOS1</name>
<feature type="region of interest" description="Disordered" evidence="3">
    <location>
        <begin position="1"/>
        <end position="135"/>
    </location>
</feature>
<dbReference type="InterPro" id="IPR053246">
    <property type="entry name" value="NS_splicing_regulatory_protein"/>
</dbReference>
<gene>
    <name evidence="5" type="ORF">HMPREF1624_06547</name>
</gene>
<accession>U7PQJ5</accession>
<protein>
    <recommendedName>
        <fullName evidence="4">Nuclear speckle splicing regulatory protein 1 N-terminal domain-containing protein</fullName>
    </recommendedName>
</protein>
<organism evidence="5 6">
    <name type="scientific">Sporothrix schenckii (strain ATCC 58251 / de Perez 2211183)</name>
    <name type="common">Rose-picker's disease fungus</name>
    <dbReference type="NCBI Taxonomy" id="1391915"/>
    <lineage>
        <taxon>Eukaryota</taxon>
        <taxon>Fungi</taxon>
        <taxon>Dikarya</taxon>
        <taxon>Ascomycota</taxon>
        <taxon>Pezizomycotina</taxon>
        <taxon>Sordariomycetes</taxon>
        <taxon>Sordariomycetidae</taxon>
        <taxon>Ophiostomatales</taxon>
        <taxon>Ophiostomataceae</taxon>
        <taxon>Sporothrix</taxon>
    </lineage>
</organism>
<feature type="compositionally biased region" description="Basic and acidic residues" evidence="3">
    <location>
        <begin position="176"/>
        <end position="185"/>
    </location>
</feature>
<sequence>MSQPMKIGLNLSKKPGAAKPGATAKRPAIFGGGGDDDGDSDDGDGGGVFGRKKSGSNKGNTKPDGGPVAVAITELGDDFLSGTAPQDTDDGDDAKKKLAHRKGQPPPSQPPPSKYKKAAVDGDGDTTSSPFGGDLASALTARKHREAAEALDPSIYDYDATYDAFKAGTSKNKAGGHADDGETPRKPQYMSNIRKMAEVRERDRRVAEDKKMQRERAAEGDAFDDKETFVTEAYKQQQEESKRLEEAERKREEAEAAKAAETGGMTGFYKKLLQRDEERQAAIQESLRAATAARKSRDSGGASEVGDEDEAEEDDSSTARARAINAHGGHVAVNDEGEVVDKRQLLQGGLNISARKRSDMERQKERDARNRERDRERDRNRDGDTYGSRNGDGVFAGSKQAMRDRQSRMLAAQYEQALKRSRDAEDEQTKAAQDAAKSRKTTADISSAKERYLARKRAEAEAKNAGGEP</sequence>
<feature type="compositionally biased region" description="Pro residues" evidence="3">
    <location>
        <begin position="104"/>
        <end position="113"/>
    </location>
</feature>
<dbReference type="Pfam" id="PF09745">
    <property type="entry name" value="NSRP1_N"/>
    <property type="match status" value="1"/>
</dbReference>
<feature type="compositionally biased region" description="Acidic residues" evidence="3">
    <location>
        <begin position="305"/>
        <end position="316"/>
    </location>
</feature>
<evidence type="ECO:0000256" key="1">
    <source>
        <dbReference type="ARBA" id="ARBA00010126"/>
    </source>
</evidence>
<dbReference type="AlphaFoldDB" id="U7PQJ5"/>
<dbReference type="PANTHER" id="PTHR47845">
    <property type="entry name" value="NUCLEAR SPECKLE SPLICING REGULATORY PROTEIN 1 HOMOLOG"/>
    <property type="match status" value="1"/>
</dbReference>
<feature type="compositionally biased region" description="Low complexity" evidence="3">
    <location>
        <begin position="13"/>
        <end position="28"/>
    </location>
</feature>
<dbReference type="HOGENOM" id="CLU_042321_0_0_1"/>
<dbReference type="InterPro" id="IPR018612">
    <property type="entry name" value="NSRP1_N"/>
</dbReference>